<evidence type="ECO:0000256" key="5">
    <source>
        <dbReference type="ARBA" id="ARBA00022989"/>
    </source>
</evidence>
<dbReference type="GO" id="GO:0034389">
    <property type="term" value="P:lipid droplet organization"/>
    <property type="evidence" value="ECO:0007669"/>
    <property type="project" value="TreeGrafter"/>
</dbReference>
<comment type="caution">
    <text evidence="9">The sequence shown here is derived from an EMBL/GenBank/DDBJ whole genome shotgun (WGS) entry which is preliminary data.</text>
</comment>
<organism evidence="9 10">
    <name type="scientific">Candida metapsilosis</name>
    <dbReference type="NCBI Taxonomy" id="273372"/>
    <lineage>
        <taxon>Eukaryota</taxon>
        <taxon>Fungi</taxon>
        <taxon>Dikarya</taxon>
        <taxon>Ascomycota</taxon>
        <taxon>Saccharomycotina</taxon>
        <taxon>Pichiomycetes</taxon>
        <taxon>Debaryomycetaceae</taxon>
        <taxon>Candida/Lodderomyces clade</taxon>
        <taxon>Candida</taxon>
    </lineage>
</organism>
<feature type="transmembrane region" description="Helical" evidence="8">
    <location>
        <begin position="48"/>
        <end position="68"/>
    </location>
</feature>
<dbReference type="InterPro" id="IPR019388">
    <property type="entry name" value="FIT"/>
</dbReference>
<evidence type="ECO:0000256" key="2">
    <source>
        <dbReference type="ARBA" id="ARBA00022692"/>
    </source>
</evidence>
<keyword evidence="5 8" id="KW-1133">Transmembrane helix</keyword>
<evidence type="ECO:0000256" key="1">
    <source>
        <dbReference type="ARBA" id="ARBA00004477"/>
    </source>
</evidence>
<dbReference type="EMBL" id="JAEOAQ010000002">
    <property type="protein sequence ID" value="KAG5420558.1"/>
    <property type="molecule type" value="Genomic_DNA"/>
</dbReference>
<evidence type="ECO:0000256" key="4">
    <source>
        <dbReference type="ARBA" id="ARBA00022824"/>
    </source>
</evidence>
<gene>
    <name evidence="9" type="ORF">I9W82_002439</name>
</gene>
<keyword evidence="10" id="KW-1185">Reference proteome</keyword>
<dbReference type="PANTHER" id="PTHR23129">
    <property type="entry name" value="ACYL-COENZYME A DIPHOSPHATASE FITM2"/>
    <property type="match status" value="1"/>
</dbReference>
<keyword evidence="7 8" id="KW-0472">Membrane</keyword>
<evidence type="ECO:0000256" key="3">
    <source>
        <dbReference type="ARBA" id="ARBA00022801"/>
    </source>
</evidence>
<dbReference type="PANTHER" id="PTHR23129:SF0">
    <property type="entry name" value="ACYL-COENZYME A DIPHOSPHATASE FITM2"/>
    <property type="match status" value="1"/>
</dbReference>
<feature type="transmembrane region" description="Helical" evidence="8">
    <location>
        <begin position="158"/>
        <end position="176"/>
    </location>
</feature>
<evidence type="ECO:0000313" key="9">
    <source>
        <dbReference type="EMBL" id="KAG5420558.1"/>
    </source>
</evidence>
<dbReference type="GO" id="GO:0010945">
    <property type="term" value="F:coenzyme A diphosphatase activity"/>
    <property type="evidence" value="ECO:0007669"/>
    <property type="project" value="InterPro"/>
</dbReference>
<reference evidence="9 10" key="1">
    <citation type="submission" date="2020-12" db="EMBL/GenBank/DDBJ databases">
        <title>Effect of drift, selection, and recombination on the evolution of hybrid genomes in Candida yeast pathogens.</title>
        <authorList>
            <person name="Mixao V."/>
            <person name="Ksiezopolska E."/>
            <person name="Saus E."/>
            <person name="Boekhout T."/>
            <person name="Gacser A."/>
            <person name="Gabaldon T."/>
        </authorList>
    </citation>
    <scope>NUCLEOTIDE SEQUENCE [LARGE SCALE GENOMIC DNA]</scope>
    <source>
        <strain evidence="9 10">BP57</strain>
    </source>
</reference>
<keyword evidence="3" id="KW-0378">Hydrolase</keyword>
<name>A0A8H7ZJL9_9ASCO</name>
<sequence length="254" mass="29366">MPFTQAPWTAVCSLYPIVYVVSIPLTLAFKRYNSYIGELWFVQFLEHYIVRTYIYYWFTLLYVANLIVVEVRRVSLPIKDPWTINSIKIYFCNLIWLALLLEWCFGSPIFERISVATGAHCTIPDIYREYQCEKAGGSWINAFDSSSHYTLLISNSLLIWRLVLPYIGAVLPQYVLRRRSLVENDLEAGPGDRNENSTLAEDSIVKKVVVLVSLLFVFLWFISFCITSVFYHTIPEKLVGLICGMTVPVLSRFI</sequence>
<evidence type="ECO:0000313" key="10">
    <source>
        <dbReference type="Proteomes" id="UP000669133"/>
    </source>
</evidence>
<evidence type="ECO:0000256" key="6">
    <source>
        <dbReference type="ARBA" id="ARBA00023098"/>
    </source>
</evidence>
<dbReference type="GO" id="GO:0019915">
    <property type="term" value="P:lipid storage"/>
    <property type="evidence" value="ECO:0007669"/>
    <property type="project" value="InterPro"/>
</dbReference>
<feature type="transmembrane region" description="Helical" evidence="8">
    <location>
        <begin position="89"/>
        <end position="110"/>
    </location>
</feature>
<comment type="subcellular location">
    <subcellularLocation>
        <location evidence="1">Endoplasmic reticulum membrane</location>
        <topology evidence="1">Multi-pass membrane protein</topology>
    </subcellularLocation>
</comment>
<keyword evidence="2 8" id="KW-0812">Transmembrane</keyword>
<dbReference type="GO" id="GO:0008654">
    <property type="term" value="P:phospholipid biosynthetic process"/>
    <property type="evidence" value="ECO:0007669"/>
    <property type="project" value="TreeGrafter"/>
</dbReference>
<feature type="transmembrane region" description="Helical" evidence="8">
    <location>
        <begin position="7"/>
        <end position="28"/>
    </location>
</feature>
<dbReference type="RefSeq" id="XP_067549674.1">
    <property type="nucleotide sequence ID" value="XM_067691294.1"/>
</dbReference>
<dbReference type="GeneID" id="93651068"/>
<keyword evidence="4" id="KW-0256">Endoplasmic reticulum</keyword>
<feature type="transmembrane region" description="Helical" evidence="8">
    <location>
        <begin position="208"/>
        <end position="231"/>
    </location>
</feature>
<dbReference type="Pfam" id="PF10261">
    <property type="entry name" value="FIT"/>
    <property type="match status" value="1"/>
</dbReference>
<dbReference type="Proteomes" id="UP000669133">
    <property type="component" value="Unassembled WGS sequence"/>
</dbReference>
<proteinExistence type="predicted"/>
<keyword evidence="6" id="KW-0443">Lipid metabolism</keyword>
<evidence type="ECO:0000256" key="8">
    <source>
        <dbReference type="SAM" id="Phobius"/>
    </source>
</evidence>
<dbReference type="GO" id="GO:0005789">
    <property type="term" value="C:endoplasmic reticulum membrane"/>
    <property type="evidence" value="ECO:0007669"/>
    <property type="project" value="UniProtKB-SubCell"/>
</dbReference>
<dbReference type="OrthoDB" id="5579088at2759"/>
<accession>A0A8H7ZJL9</accession>
<dbReference type="AlphaFoldDB" id="A0A8H7ZJL9"/>
<evidence type="ECO:0000256" key="7">
    <source>
        <dbReference type="ARBA" id="ARBA00023136"/>
    </source>
</evidence>
<protein>
    <submittedName>
        <fullName evidence="9">Uncharacterized protein</fullName>
    </submittedName>
</protein>